<dbReference type="PANTHER" id="PTHR38436:SF1">
    <property type="entry name" value="ESTER CYCLASE"/>
    <property type="match status" value="1"/>
</dbReference>
<proteinExistence type="predicted"/>
<dbReference type="Gene3D" id="3.10.450.50">
    <property type="match status" value="1"/>
</dbReference>
<name>A0A399T0F9_9BACT</name>
<dbReference type="GO" id="GO:0030638">
    <property type="term" value="P:polyketide metabolic process"/>
    <property type="evidence" value="ECO:0007669"/>
    <property type="project" value="InterPro"/>
</dbReference>
<sequence length="177" mass="20099">MKKIVFMILACVLVAATSCHHKTDETELEALKARQKVEEQNKMLVQRYWEGKWNDRRPEILGECLSADVMYHGTSMQMNGMEEYKQVYGTYLAAISATHVEINKLIAEGDWVTSYISLSGTHTGELDGLPPTGKQISVSVFTIFRLAEGKIMEEWEIMDELGFMTQLGLELGMKEQE</sequence>
<dbReference type="AlphaFoldDB" id="A0A399T0F9"/>
<dbReference type="RefSeq" id="WP_119436598.1">
    <property type="nucleotide sequence ID" value="NZ_QWGR01000002.1"/>
</dbReference>
<comment type="caution">
    <text evidence="2">The sequence shown here is derived from an EMBL/GenBank/DDBJ whole genome shotgun (WGS) entry which is preliminary data.</text>
</comment>
<dbReference type="PANTHER" id="PTHR38436">
    <property type="entry name" value="POLYKETIDE CYCLASE SNOAL-LIKE DOMAIN"/>
    <property type="match status" value="1"/>
</dbReference>
<evidence type="ECO:0000313" key="3">
    <source>
        <dbReference type="Proteomes" id="UP000265926"/>
    </source>
</evidence>
<dbReference type="Proteomes" id="UP000265926">
    <property type="component" value="Unassembled WGS sequence"/>
</dbReference>
<dbReference type="InterPro" id="IPR032710">
    <property type="entry name" value="NTF2-like_dom_sf"/>
</dbReference>
<protein>
    <submittedName>
        <fullName evidence="2">Ester cyclase</fullName>
    </submittedName>
</protein>
<feature type="chain" id="PRO_5017410370" evidence="1">
    <location>
        <begin position="22"/>
        <end position="177"/>
    </location>
</feature>
<dbReference type="InterPro" id="IPR009959">
    <property type="entry name" value="Cyclase_SnoaL-like"/>
</dbReference>
<organism evidence="2 3">
    <name type="scientific">Maribellus luteus</name>
    <dbReference type="NCBI Taxonomy" id="2305463"/>
    <lineage>
        <taxon>Bacteria</taxon>
        <taxon>Pseudomonadati</taxon>
        <taxon>Bacteroidota</taxon>
        <taxon>Bacteroidia</taxon>
        <taxon>Marinilabiliales</taxon>
        <taxon>Prolixibacteraceae</taxon>
        <taxon>Maribellus</taxon>
    </lineage>
</organism>
<dbReference type="Pfam" id="PF07366">
    <property type="entry name" value="SnoaL"/>
    <property type="match status" value="1"/>
</dbReference>
<keyword evidence="3" id="KW-1185">Reference proteome</keyword>
<evidence type="ECO:0000256" key="1">
    <source>
        <dbReference type="SAM" id="SignalP"/>
    </source>
</evidence>
<reference evidence="2 3" key="1">
    <citation type="submission" date="2018-08" db="EMBL/GenBank/DDBJ databases">
        <title>Pallidiluteibacterium maritimus gen. nov., sp. nov., isolated from coastal sediment.</title>
        <authorList>
            <person name="Zhou L.Y."/>
        </authorList>
    </citation>
    <scope>NUCLEOTIDE SEQUENCE [LARGE SCALE GENOMIC DNA]</scope>
    <source>
        <strain evidence="2 3">XSD2</strain>
    </source>
</reference>
<gene>
    <name evidence="2" type="ORF">D1614_03975</name>
</gene>
<dbReference type="PROSITE" id="PS51257">
    <property type="entry name" value="PROKAR_LIPOPROTEIN"/>
    <property type="match status" value="1"/>
</dbReference>
<dbReference type="EMBL" id="QWGR01000002">
    <property type="protein sequence ID" value="RIJ49910.1"/>
    <property type="molecule type" value="Genomic_DNA"/>
</dbReference>
<keyword evidence="1" id="KW-0732">Signal</keyword>
<dbReference type="SUPFAM" id="SSF54427">
    <property type="entry name" value="NTF2-like"/>
    <property type="match status" value="1"/>
</dbReference>
<feature type="signal peptide" evidence="1">
    <location>
        <begin position="1"/>
        <end position="21"/>
    </location>
</feature>
<accession>A0A399T0F9</accession>
<evidence type="ECO:0000313" key="2">
    <source>
        <dbReference type="EMBL" id="RIJ49910.1"/>
    </source>
</evidence>
<dbReference type="OrthoDB" id="7876517at2"/>